<reference evidence="3 4" key="1">
    <citation type="journal article" date="2024" name="Science">
        <title>Giant polyketide synthase enzymes in the biosynthesis of giant marine polyether toxins.</title>
        <authorList>
            <person name="Fallon T.R."/>
            <person name="Shende V.V."/>
            <person name="Wierzbicki I.H."/>
            <person name="Pendleton A.L."/>
            <person name="Watervoot N.F."/>
            <person name="Auber R.P."/>
            <person name="Gonzalez D.J."/>
            <person name="Wisecaver J.H."/>
            <person name="Moore B.S."/>
        </authorList>
    </citation>
    <scope>NUCLEOTIDE SEQUENCE [LARGE SCALE GENOMIC DNA]</scope>
    <source>
        <strain evidence="3 4">12B1</strain>
    </source>
</reference>
<keyword evidence="2" id="KW-0732">Signal</keyword>
<proteinExistence type="predicted"/>
<keyword evidence="1" id="KW-0472">Membrane</keyword>
<evidence type="ECO:0000313" key="4">
    <source>
        <dbReference type="Proteomes" id="UP001515480"/>
    </source>
</evidence>
<dbReference type="AlphaFoldDB" id="A0AB34J2L7"/>
<evidence type="ECO:0000256" key="1">
    <source>
        <dbReference type="SAM" id="Phobius"/>
    </source>
</evidence>
<keyword evidence="1" id="KW-1133">Transmembrane helix</keyword>
<evidence type="ECO:0008006" key="5">
    <source>
        <dbReference type="Google" id="ProtNLM"/>
    </source>
</evidence>
<keyword evidence="1" id="KW-0812">Transmembrane</keyword>
<sequence length="109" mass="11384">MQITLLLALLATSSGFVVPHAPRTAPTPRAPAPTALVPELPLQLLAEIVDASGERVYGAVDAPVWIAPLAGVAAIGTALLPVLLAPGEQAFNRQQGDEKKVKNEFGKRN</sequence>
<feature type="chain" id="PRO_5044189112" description="Photosystem I reaction center subunit VIII" evidence="2">
    <location>
        <begin position="16"/>
        <end position="109"/>
    </location>
</feature>
<feature type="signal peptide" evidence="2">
    <location>
        <begin position="1"/>
        <end position="15"/>
    </location>
</feature>
<accession>A0AB34J2L7</accession>
<evidence type="ECO:0000256" key="2">
    <source>
        <dbReference type="SAM" id="SignalP"/>
    </source>
</evidence>
<evidence type="ECO:0000313" key="3">
    <source>
        <dbReference type="EMBL" id="KAL1510880.1"/>
    </source>
</evidence>
<feature type="transmembrane region" description="Helical" evidence="1">
    <location>
        <begin position="65"/>
        <end position="85"/>
    </location>
</feature>
<comment type="caution">
    <text evidence="3">The sequence shown here is derived from an EMBL/GenBank/DDBJ whole genome shotgun (WGS) entry which is preliminary data.</text>
</comment>
<name>A0AB34J2L7_PRYPA</name>
<organism evidence="3 4">
    <name type="scientific">Prymnesium parvum</name>
    <name type="common">Toxic golden alga</name>
    <dbReference type="NCBI Taxonomy" id="97485"/>
    <lineage>
        <taxon>Eukaryota</taxon>
        <taxon>Haptista</taxon>
        <taxon>Haptophyta</taxon>
        <taxon>Prymnesiophyceae</taxon>
        <taxon>Prymnesiales</taxon>
        <taxon>Prymnesiaceae</taxon>
        <taxon>Prymnesium</taxon>
    </lineage>
</organism>
<dbReference type="Proteomes" id="UP001515480">
    <property type="component" value="Unassembled WGS sequence"/>
</dbReference>
<protein>
    <recommendedName>
        <fullName evidence="5">Photosystem I reaction center subunit VIII</fullName>
    </recommendedName>
</protein>
<keyword evidence="4" id="KW-1185">Reference proteome</keyword>
<gene>
    <name evidence="3" type="ORF">AB1Y20_005712</name>
</gene>
<dbReference type="EMBL" id="JBGBPQ010000014">
    <property type="protein sequence ID" value="KAL1510880.1"/>
    <property type="molecule type" value="Genomic_DNA"/>
</dbReference>